<evidence type="ECO:0000256" key="1">
    <source>
        <dbReference type="ARBA" id="ARBA00004141"/>
    </source>
</evidence>
<evidence type="ECO:0000256" key="13">
    <source>
        <dbReference type="SAM" id="MobiDB-lite"/>
    </source>
</evidence>
<proteinExistence type="inferred from homology"/>
<keyword evidence="4" id="KW-0444">Lipid biosynthesis</keyword>
<keyword evidence="11" id="KW-1208">Phospholipid metabolism</keyword>
<keyword evidence="12" id="KW-0012">Acyltransferase</keyword>
<evidence type="ECO:0000256" key="12">
    <source>
        <dbReference type="ARBA" id="ARBA00023315"/>
    </source>
</evidence>
<dbReference type="InterPro" id="IPR021261">
    <property type="entry name" value="GPCAT"/>
</dbReference>
<evidence type="ECO:0000256" key="8">
    <source>
        <dbReference type="ARBA" id="ARBA00023098"/>
    </source>
</evidence>
<comment type="caution">
    <text evidence="15">The sequence shown here is derived from an EMBL/GenBank/DDBJ whole genome shotgun (WGS) entry which is preliminary data.</text>
</comment>
<feature type="transmembrane region" description="Helical" evidence="14">
    <location>
        <begin position="205"/>
        <end position="230"/>
    </location>
</feature>
<feature type="transmembrane region" description="Helical" evidence="14">
    <location>
        <begin position="278"/>
        <end position="298"/>
    </location>
</feature>
<feature type="region of interest" description="Disordered" evidence="13">
    <location>
        <begin position="73"/>
        <end position="99"/>
    </location>
</feature>
<evidence type="ECO:0000256" key="2">
    <source>
        <dbReference type="ARBA" id="ARBA00006675"/>
    </source>
</evidence>
<evidence type="ECO:0000256" key="9">
    <source>
        <dbReference type="ARBA" id="ARBA00023136"/>
    </source>
</evidence>
<evidence type="ECO:0000256" key="5">
    <source>
        <dbReference type="ARBA" id="ARBA00022679"/>
    </source>
</evidence>
<dbReference type="EMBL" id="LFMY01000010">
    <property type="protein sequence ID" value="OKL58038.1"/>
    <property type="molecule type" value="Genomic_DNA"/>
</dbReference>
<keyword evidence="9 14" id="KW-0472">Membrane</keyword>
<dbReference type="RefSeq" id="XP_020118159.1">
    <property type="nucleotide sequence ID" value="XM_020269048.1"/>
</dbReference>
<evidence type="ECO:0000256" key="7">
    <source>
        <dbReference type="ARBA" id="ARBA00022989"/>
    </source>
</evidence>
<evidence type="ECO:0000256" key="3">
    <source>
        <dbReference type="ARBA" id="ARBA00019082"/>
    </source>
</evidence>
<comment type="subcellular location">
    <subcellularLocation>
        <location evidence="1">Membrane</location>
        <topology evidence="1">Multi-pass membrane protein</topology>
    </subcellularLocation>
</comment>
<organism evidence="15 16">
    <name type="scientific">Talaromyces atroroseus</name>
    <dbReference type="NCBI Taxonomy" id="1441469"/>
    <lineage>
        <taxon>Eukaryota</taxon>
        <taxon>Fungi</taxon>
        <taxon>Dikarya</taxon>
        <taxon>Ascomycota</taxon>
        <taxon>Pezizomycotina</taxon>
        <taxon>Eurotiomycetes</taxon>
        <taxon>Eurotiomycetidae</taxon>
        <taxon>Eurotiales</taxon>
        <taxon>Trichocomaceae</taxon>
        <taxon>Talaromyces</taxon>
        <taxon>Talaromyces sect. Trachyspermi</taxon>
    </lineage>
</organism>
<dbReference type="PANTHER" id="PTHR31201">
    <property type="entry name" value="OS01G0585100 PROTEIN"/>
    <property type="match status" value="1"/>
</dbReference>
<evidence type="ECO:0000313" key="16">
    <source>
        <dbReference type="Proteomes" id="UP000214365"/>
    </source>
</evidence>
<dbReference type="OrthoDB" id="406287at2759"/>
<feature type="transmembrane region" description="Helical" evidence="14">
    <location>
        <begin position="386"/>
        <end position="408"/>
    </location>
</feature>
<evidence type="ECO:0000256" key="10">
    <source>
        <dbReference type="ARBA" id="ARBA00023209"/>
    </source>
</evidence>
<evidence type="ECO:0000256" key="4">
    <source>
        <dbReference type="ARBA" id="ARBA00022516"/>
    </source>
</evidence>
<feature type="region of interest" description="Disordered" evidence="13">
    <location>
        <begin position="488"/>
        <end position="528"/>
    </location>
</feature>
<feature type="compositionally biased region" description="Polar residues" evidence="13">
    <location>
        <begin position="32"/>
        <end position="44"/>
    </location>
</feature>
<dbReference type="AlphaFoldDB" id="A0A225ALB3"/>
<gene>
    <name evidence="15" type="ORF">UA08_06738</name>
</gene>
<dbReference type="GeneID" id="31006493"/>
<feature type="transmembrane region" description="Helical" evidence="14">
    <location>
        <begin position="414"/>
        <end position="432"/>
    </location>
</feature>
<evidence type="ECO:0000256" key="11">
    <source>
        <dbReference type="ARBA" id="ARBA00023264"/>
    </source>
</evidence>
<dbReference type="GO" id="GO:0016746">
    <property type="term" value="F:acyltransferase activity"/>
    <property type="evidence" value="ECO:0007669"/>
    <property type="project" value="UniProtKB-KW"/>
</dbReference>
<evidence type="ECO:0000256" key="6">
    <source>
        <dbReference type="ARBA" id="ARBA00022692"/>
    </source>
</evidence>
<dbReference type="GO" id="GO:0006656">
    <property type="term" value="P:phosphatidylcholine biosynthetic process"/>
    <property type="evidence" value="ECO:0007669"/>
    <property type="project" value="TreeGrafter"/>
</dbReference>
<dbReference type="Proteomes" id="UP000214365">
    <property type="component" value="Unassembled WGS sequence"/>
</dbReference>
<keyword evidence="8" id="KW-0443">Lipid metabolism</keyword>
<evidence type="ECO:0000313" key="15">
    <source>
        <dbReference type="EMBL" id="OKL58038.1"/>
    </source>
</evidence>
<keyword evidence="6 14" id="KW-0812">Transmembrane</keyword>
<feature type="transmembrane region" description="Helical" evidence="14">
    <location>
        <begin position="250"/>
        <end position="271"/>
    </location>
</feature>
<feature type="region of interest" description="Disordered" evidence="13">
    <location>
        <begin position="32"/>
        <end position="53"/>
    </location>
</feature>
<keyword evidence="16" id="KW-1185">Reference proteome</keyword>
<accession>A0A225ALB3</accession>
<feature type="compositionally biased region" description="Low complexity" evidence="13">
    <location>
        <begin position="87"/>
        <end position="98"/>
    </location>
</feature>
<evidence type="ECO:0000256" key="14">
    <source>
        <dbReference type="SAM" id="Phobius"/>
    </source>
</evidence>
<reference evidence="15 16" key="1">
    <citation type="submission" date="2015-06" db="EMBL/GenBank/DDBJ databases">
        <title>Talaromyces atroroseus IBT 11181 draft genome.</title>
        <authorList>
            <person name="Rasmussen K.B."/>
            <person name="Rasmussen S."/>
            <person name="Petersen B."/>
            <person name="Sicheritz-Ponten T."/>
            <person name="Mortensen U.H."/>
            <person name="Thrane U."/>
        </authorList>
    </citation>
    <scope>NUCLEOTIDE SEQUENCE [LARGE SCALE GENOMIC DNA]</scope>
    <source>
        <strain evidence="15 16">IBT 11181</strain>
    </source>
</reference>
<name>A0A225ALB3_TALAT</name>
<sequence>MLTVGRFTSRSYIIHSRGSRTLLDFQQKQGAMENGTNSFPQSKSAPALSEETVSAPLSPDLLATDEDGISALIEGSASPTSTPGRLSRNPSFSNSSSFQEDWETFPPLDRLTFFELLDTFSFSQKLEKWNQTLHMQRDRVRRQRQKLRSVSGLAKDRVVDEWRKRVPTADEQLEKYRHSMRHSVDRLTKQWNAIATVTLREKISFIAGVMNIFISGYIMGACPEYFYWWYTAQLAYFMPIRLYSYHKRGYHYFLADLCYFVNFLAMLSIWVFPQSKRLLIGTYCLSYGNNAVAIAMWRNSLVFHSMDKVVSQPGAPEHFTLPAMMFWASIPYAVWQLSYHRMITVRRAEKIAAGRPTSFTWLRRSYAKTWIGKVVLSLPEILQEPAFMLIQYLYALLTMIPCPLWFWYRWASSVFMVVVFIWSIHNGAAYYIDVFGKRFQKELEQLKKDVAKWQASPDYTTSPLLTPGLPALATDQGSRLLNDLATTPAEEADKTSLERIPTLDALSETTGIQTRAPDTASELRDRTA</sequence>
<dbReference type="Pfam" id="PF10998">
    <property type="entry name" value="DUF2838"/>
    <property type="match status" value="1"/>
</dbReference>
<dbReference type="PANTHER" id="PTHR31201:SF1">
    <property type="entry name" value="GLYCEROPHOSPHOCHOLINE ACYLTRANSFERASE 1"/>
    <property type="match status" value="1"/>
</dbReference>
<comment type="similarity">
    <text evidence="2">Belongs to the GPC1 family.</text>
</comment>
<dbReference type="GO" id="GO:0016020">
    <property type="term" value="C:membrane"/>
    <property type="evidence" value="ECO:0007669"/>
    <property type="project" value="UniProtKB-SubCell"/>
</dbReference>
<keyword evidence="7 14" id="KW-1133">Transmembrane helix</keyword>
<keyword evidence="10" id="KW-0594">Phospholipid biosynthesis</keyword>
<keyword evidence="5" id="KW-0808">Transferase</keyword>
<protein>
    <recommendedName>
        <fullName evidence="3">Glycerophosphocholine acyltransferase 1</fullName>
    </recommendedName>
</protein>